<name>A0A919W2K1_9ACTN</name>
<accession>A0A919W2K1</accession>
<proteinExistence type="predicted"/>
<gene>
    <name evidence="1" type="ORF">Ato02nite_054850</name>
</gene>
<protein>
    <submittedName>
        <fullName evidence="1">Uncharacterized protein</fullName>
    </submittedName>
</protein>
<evidence type="ECO:0000313" key="1">
    <source>
        <dbReference type="EMBL" id="GIM93692.1"/>
    </source>
</evidence>
<comment type="caution">
    <text evidence="1">The sequence shown here is derived from an EMBL/GenBank/DDBJ whole genome shotgun (WGS) entry which is preliminary data.</text>
</comment>
<sequence>MTAVVENDDLQQRRAKIRQRELLLALEQWAPAYRNVAGDSLHYVFELAAATEEEQAWLRKQAVPKVARTTEELRALGRQANADASAAFLAGDYDRARDLIDDARVYGALPDGEWARLHEFINSKA</sequence>
<evidence type="ECO:0000313" key="2">
    <source>
        <dbReference type="Proteomes" id="UP000677082"/>
    </source>
</evidence>
<keyword evidence="2" id="KW-1185">Reference proteome</keyword>
<dbReference type="RefSeq" id="WP_213009498.1">
    <property type="nucleotide sequence ID" value="NZ_BOQN01000069.1"/>
</dbReference>
<dbReference type="Proteomes" id="UP000677082">
    <property type="component" value="Unassembled WGS sequence"/>
</dbReference>
<dbReference type="AlphaFoldDB" id="A0A919W2K1"/>
<reference evidence="1 2" key="1">
    <citation type="submission" date="2021-03" db="EMBL/GenBank/DDBJ databases">
        <title>Whole genome shotgun sequence of Actinoplanes toevensis NBRC 105298.</title>
        <authorList>
            <person name="Komaki H."/>
            <person name="Tamura T."/>
        </authorList>
    </citation>
    <scope>NUCLEOTIDE SEQUENCE [LARGE SCALE GENOMIC DNA]</scope>
    <source>
        <strain evidence="1 2">NBRC 105298</strain>
    </source>
</reference>
<organism evidence="1 2">
    <name type="scientific">Paractinoplanes toevensis</name>
    <dbReference type="NCBI Taxonomy" id="571911"/>
    <lineage>
        <taxon>Bacteria</taxon>
        <taxon>Bacillati</taxon>
        <taxon>Actinomycetota</taxon>
        <taxon>Actinomycetes</taxon>
        <taxon>Micromonosporales</taxon>
        <taxon>Micromonosporaceae</taxon>
        <taxon>Paractinoplanes</taxon>
    </lineage>
</organism>
<dbReference type="EMBL" id="BOQN01000069">
    <property type="protein sequence ID" value="GIM93692.1"/>
    <property type="molecule type" value="Genomic_DNA"/>
</dbReference>